<keyword evidence="5" id="KW-0255">Endonuclease</keyword>
<comment type="function">
    <text evidence="5">The terminase large subunit acts as an ATP driven molecular motor necessary for viral DNA translocation into empty capsids and as an endonuclease that cuts the viral genome to initiate and to end a packaging reaction. The terminase lies at a unique vertex of the procapsid and is composed of two subunits, a small terminase subunit involved in viral DNA recognition (packaging sequence), and a large terminase subunit possessing endonucleolytic and ATPase activities. Both terminase subunits heterooligomerize and are docked on the portal protein to form the packaging machine. Once the capsid is packaged with the DNA, the terminase cleaves the viral genome concatemer and is substituted by the tail.</text>
</comment>
<comment type="similarity">
    <text evidence="5">Belongs to the Lederbergvirus large terminase family.</text>
</comment>
<keyword evidence="5" id="KW-0540">Nuclease</keyword>
<dbReference type="GO" id="GO:0016887">
    <property type="term" value="F:ATP hydrolysis activity"/>
    <property type="evidence" value="ECO:0007669"/>
    <property type="project" value="InterPro"/>
</dbReference>
<feature type="binding site" evidence="5">
    <location>
        <position position="269"/>
    </location>
    <ligand>
        <name>Mg(2+)</name>
        <dbReference type="ChEBI" id="CHEBI:18420"/>
        <note>catalytic; for nuclease activity</note>
    </ligand>
</feature>
<dbReference type="InterPro" id="IPR027417">
    <property type="entry name" value="P-loop_NTPase"/>
</dbReference>
<keyword evidence="1 5" id="KW-1188">Viral release from host cell</keyword>
<dbReference type="InterPro" id="IPR035421">
    <property type="entry name" value="Terminase_6C"/>
</dbReference>
<dbReference type="GO" id="GO:0004519">
    <property type="term" value="F:endonuclease activity"/>
    <property type="evidence" value="ECO:0007669"/>
    <property type="project" value="UniProtKB-UniRule"/>
</dbReference>
<evidence type="ECO:0000256" key="3">
    <source>
        <dbReference type="ARBA" id="ARBA00022840"/>
    </source>
</evidence>
<dbReference type="HAMAP" id="MF_04148">
    <property type="entry name" value="TERL_BPP22"/>
    <property type="match status" value="1"/>
</dbReference>
<dbReference type="Pfam" id="PF17289">
    <property type="entry name" value="Terminase_6C"/>
    <property type="match status" value="1"/>
</dbReference>
<feature type="short sequence motif" description="Walker A motif" evidence="5">
    <location>
        <begin position="27"/>
        <end position="34"/>
    </location>
</feature>
<sequence length="452" mass="51606">MSRYKPYKKQIEFHSRGATYRERLFRAGNQLGKTWSSAYEIAYHLTGLYPEWWQGKRWSRGVTGWALGESMESTRDTMQRLILGRPGEWGTGTIPANLIIGEPKRAQGIADSVDCVFVRHVSGGISRLYFKSYEKGRSKLQGETLDFAALDEEPPIDIYTEVLTRTNATKGIVWITFTPLLGMSEVVRLFLQKPTPDRSDTNMTIDDVGHYTQEERDRIVLSYPEHEREARAKGIPILGSGRVWPIAESAITVQPFQIPDHWPIICGVDFGIDHPSAGAWLAWDRDSDTIYVFDAYRESNKTPADLVPLIKQRGDWVPVSWPADGLQRSKGDGIQLAEQYRIHGANMLHEYAQLPETGDEEGKKTSRTSVEAGVMAMFEDMKAGKFKVFAGLDDWFAEFRLYHRKDGQIVKLQDDLLSATRYAYVMRRYAATPPDPQRQIMNPRREYDWRAG</sequence>
<comment type="subunit">
    <text evidence="5">Interacts with the terminase small subunit; the active complex is composed of a monomer of the terminase large subunit and a nonamer ring of terminase small subunits. Interacts with the portal protein; this interaction allows the packaging of viral DNA.</text>
</comment>
<proteinExistence type="inferred from homology"/>
<name>A0A6J5KKR4_9CAUD</name>
<organism evidence="7">
    <name type="scientific">uncultured Caudovirales phage</name>
    <dbReference type="NCBI Taxonomy" id="2100421"/>
    <lineage>
        <taxon>Viruses</taxon>
        <taxon>Duplodnaviria</taxon>
        <taxon>Heunggongvirae</taxon>
        <taxon>Uroviricota</taxon>
        <taxon>Caudoviricetes</taxon>
        <taxon>Peduoviridae</taxon>
        <taxon>Maltschvirus</taxon>
        <taxon>Maltschvirus maltsch</taxon>
    </lineage>
</organism>
<comment type="cofactor">
    <cofactor evidence="5">
        <name>Mg(2+)</name>
        <dbReference type="ChEBI" id="CHEBI:18420"/>
    </cofactor>
    <text evidence="5">Nuclease activity probably requires 2 Mg(2+) ions per subunit.</text>
</comment>
<evidence type="ECO:0000256" key="2">
    <source>
        <dbReference type="ARBA" id="ARBA00022741"/>
    </source>
</evidence>
<keyword evidence="3 5" id="KW-0067">ATP-binding</keyword>
<reference evidence="7" key="1">
    <citation type="submission" date="2020-04" db="EMBL/GenBank/DDBJ databases">
        <authorList>
            <person name="Chiriac C."/>
            <person name="Salcher M."/>
            <person name="Ghai R."/>
            <person name="Kavagutti S V."/>
        </authorList>
    </citation>
    <scope>NUCLEOTIDE SEQUENCE</scope>
</reference>
<feature type="domain" description="Terminase large subunit gp17-like C-terminal" evidence="6">
    <location>
        <begin position="267"/>
        <end position="426"/>
    </location>
</feature>
<dbReference type="GO" id="GO:0098009">
    <property type="term" value="C:viral terminase, large subunit"/>
    <property type="evidence" value="ECO:0007669"/>
    <property type="project" value="UniProtKB-UniRule"/>
</dbReference>
<accession>A0A6J5KKR4</accession>
<dbReference type="EC" id="3.1.21.-" evidence="5"/>
<keyword evidence="5" id="KW-0479">Metal-binding</keyword>
<dbReference type="EC" id="3.6.4.-" evidence="5"/>
<keyword evidence="5" id="KW-0460">Magnesium</keyword>
<keyword evidence="5" id="KW-0378">Hydrolase</keyword>
<evidence type="ECO:0000256" key="4">
    <source>
        <dbReference type="ARBA" id="ARBA00023219"/>
    </source>
</evidence>
<dbReference type="Gene3D" id="3.40.50.300">
    <property type="entry name" value="P-loop containing nucleotide triphosphate hydrolases"/>
    <property type="match status" value="1"/>
</dbReference>
<dbReference type="GO" id="GO:0046872">
    <property type="term" value="F:metal ion binding"/>
    <property type="evidence" value="ECO:0007669"/>
    <property type="project" value="UniProtKB-UniRule"/>
</dbReference>
<evidence type="ECO:0000256" key="1">
    <source>
        <dbReference type="ARBA" id="ARBA00022612"/>
    </source>
</evidence>
<keyword evidence="2 5" id="KW-0547">Nucleotide-binding</keyword>
<feature type="active site" description="For ATPase activity" evidence="5">
    <location>
        <position position="152"/>
    </location>
</feature>
<dbReference type="GO" id="GO:0019073">
    <property type="term" value="P:viral DNA genome packaging"/>
    <property type="evidence" value="ECO:0007669"/>
    <property type="project" value="UniProtKB-UniRule"/>
</dbReference>
<dbReference type="Pfam" id="PF03237">
    <property type="entry name" value="Terminase_6N"/>
    <property type="match status" value="1"/>
</dbReference>
<dbReference type="Gene3D" id="3.30.420.280">
    <property type="match status" value="1"/>
</dbReference>
<keyword evidence="4 5" id="KW-0231">Viral genome packaging</keyword>
<dbReference type="GO" id="GO:0005524">
    <property type="term" value="F:ATP binding"/>
    <property type="evidence" value="ECO:0007669"/>
    <property type="project" value="UniProtKB-KW"/>
</dbReference>
<comment type="domain">
    <text evidence="5">The ATPase region is in the N-terminus, whereas the nuclease region is in the C-terminus.</text>
</comment>
<evidence type="ECO:0000313" key="7">
    <source>
        <dbReference type="EMBL" id="CAB4122848.1"/>
    </source>
</evidence>
<dbReference type="EMBL" id="LR796162">
    <property type="protein sequence ID" value="CAB4122848.1"/>
    <property type="molecule type" value="Genomic_DNA"/>
</dbReference>
<dbReference type="GO" id="GO:0051276">
    <property type="term" value="P:chromosome organization"/>
    <property type="evidence" value="ECO:0007669"/>
    <property type="project" value="UniProtKB-UniRule"/>
</dbReference>
<protein>
    <recommendedName>
        <fullName evidence="5">Terminase, large subunit</fullName>
    </recommendedName>
    <alternativeName>
        <fullName evidence="5">DNA-packaging protein gp2</fullName>
    </alternativeName>
    <domain>
        <recommendedName>
            <fullName evidence="5">Endonuclease</fullName>
            <ecNumber evidence="5">3.1.21.-</ecNumber>
        </recommendedName>
    </domain>
    <domain>
        <recommendedName>
            <fullName evidence="5">ATPase</fullName>
            <ecNumber evidence="5">3.6.4.-</ecNumber>
        </recommendedName>
    </domain>
</protein>
<feature type="binding site" evidence="5">
    <location>
        <position position="415"/>
    </location>
    <ligand>
        <name>Mg(2+)</name>
        <dbReference type="ChEBI" id="CHEBI:18420"/>
        <note>catalytic; for nuclease activity</note>
    </ligand>
</feature>
<comment type="caution">
    <text evidence="5">Lacks conserved residue(s) required for the propagation of feature annotation.</text>
</comment>
<gene>
    <name evidence="7" type="ORF">UFOVP33_63</name>
</gene>
<keyword evidence="5" id="KW-0426">Late protein</keyword>
<evidence type="ECO:0000259" key="6">
    <source>
        <dbReference type="Pfam" id="PF17289"/>
    </source>
</evidence>
<evidence type="ECO:0000256" key="5">
    <source>
        <dbReference type="HAMAP-Rule" id="MF_04148"/>
    </source>
</evidence>
<dbReference type="InterPro" id="IPR044265">
    <property type="entry name" value="Terminase_large_su_BPP22"/>
</dbReference>